<evidence type="ECO:0000256" key="2">
    <source>
        <dbReference type="ARBA" id="ARBA00049106"/>
    </source>
</evidence>
<evidence type="ECO:0000313" key="3">
    <source>
        <dbReference type="EMBL" id="KKK68851.1"/>
    </source>
</evidence>
<name>A0A0F9A9H7_9ZZZZ</name>
<dbReference type="AlphaFoldDB" id="A0A0F9A9H7"/>
<accession>A0A0F9A9H7</accession>
<dbReference type="GO" id="GO:0005886">
    <property type="term" value="C:plasma membrane"/>
    <property type="evidence" value="ECO:0007669"/>
    <property type="project" value="TreeGrafter"/>
</dbReference>
<comment type="catalytic activity">
    <reaction evidence="2">
        <text>oxidized coenzyme F420-(gamma-L-Glu)(n) + a quinol + H(+) = reduced coenzyme F420-(gamma-L-Glu)(n) + a quinone</text>
        <dbReference type="Rhea" id="RHEA:39663"/>
        <dbReference type="Rhea" id="RHEA-COMP:12939"/>
        <dbReference type="Rhea" id="RHEA-COMP:14378"/>
        <dbReference type="ChEBI" id="CHEBI:15378"/>
        <dbReference type="ChEBI" id="CHEBI:24646"/>
        <dbReference type="ChEBI" id="CHEBI:132124"/>
        <dbReference type="ChEBI" id="CHEBI:133980"/>
        <dbReference type="ChEBI" id="CHEBI:139511"/>
    </reaction>
</comment>
<gene>
    <name evidence="3" type="ORF">LCGC14_2939900</name>
</gene>
<protein>
    <recommendedName>
        <fullName evidence="4">Nitroreductase domain-containing protein</fullName>
    </recommendedName>
</protein>
<dbReference type="Pfam" id="PF04075">
    <property type="entry name" value="F420H2_quin_red"/>
    <property type="match status" value="1"/>
</dbReference>
<dbReference type="GO" id="GO:0016491">
    <property type="term" value="F:oxidoreductase activity"/>
    <property type="evidence" value="ECO:0007669"/>
    <property type="project" value="InterPro"/>
</dbReference>
<comment type="similarity">
    <text evidence="1">Belongs to the F420H(2)-dependent quinone reductase family.</text>
</comment>
<sequence length="160" mass="17570">SPTERKHPMPEFSVPTHLHDWVKNHVSRYLESGGSDGHMWDSAIAGGPGPIPTLLLATSGRRTGQAHTVPLIYSKTEGGFVVIASRGGTPEHPDWYLNLVADPNVSIRVATDVHDATARTASPDERGALWQQMAEIYPPYNAYQARTEREIPVVILEPVQ</sequence>
<dbReference type="Gene3D" id="2.30.110.10">
    <property type="entry name" value="Electron Transport, Fmn-binding Protein, Chain A"/>
    <property type="match status" value="1"/>
</dbReference>
<organism evidence="3">
    <name type="scientific">marine sediment metagenome</name>
    <dbReference type="NCBI Taxonomy" id="412755"/>
    <lineage>
        <taxon>unclassified sequences</taxon>
        <taxon>metagenomes</taxon>
        <taxon>ecological metagenomes</taxon>
    </lineage>
</organism>
<dbReference type="GO" id="GO:0070967">
    <property type="term" value="F:coenzyme F420 binding"/>
    <property type="evidence" value="ECO:0007669"/>
    <property type="project" value="TreeGrafter"/>
</dbReference>
<dbReference type="InterPro" id="IPR012349">
    <property type="entry name" value="Split_barrel_FMN-bd"/>
</dbReference>
<evidence type="ECO:0008006" key="4">
    <source>
        <dbReference type="Google" id="ProtNLM"/>
    </source>
</evidence>
<comment type="caution">
    <text evidence="3">The sequence shown here is derived from an EMBL/GenBank/DDBJ whole genome shotgun (WGS) entry which is preliminary data.</text>
</comment>
<dbReference type="PANTHER" id="PTHR39428">
    <property type="entry name" value="F420H(2)-DEPENDENT QUINONE REDUCTASE RV1261C"/>
    <property type="match status" value="1"/>
</dbReference>
<proteinExistence type="inferred from homology"/>
<dbReference type="SUPFAM" id="SSF50475">
    <property type="entry name" value="FMN-binding split barrel"/>
    <property type="match status" value="1"/>
</dbReference>
<dbReference type="InterPro" id="IPR004378">
    <property type="entry name" value="F420H2_quin_Rdtase"/>
</dbReference>
<dbReference type="PANTHER" id="PTHR39428:SF3">
    <property type="entry name" value="DEAZAFLAVIN-DEPENDENT NITROREDUCTASE"/>
    <property type="match status" value="1"/>
</dbReference>
<evidence type="ECO:0000256" key="1">
    <source>
        <dbReference type="ARBA" id="ARBA00008710"/>
    </source>
</evidence>
<dbReference type="NCBIfam" id="TIGR00026">
    <property type="entry name" value="hi_GC_TIGR00026"/>
    <property type="match status" value="1"/>
</dbReference>
<dbReference type="EMBL" id="LAZR01058941">
    <property type="protein sequence ID" value="KKK68851.1"/>
    <property type="molecule type" value="Genomic_DNA"/>
</dbReference>
<feature type="non-terminal residue" evidence="3">
    <location>
        <position position="1"/>
    </location>
</feature>
<reference evidence="3" key="1">
    <citation type="journal article" date="2015" name="Nature">
        <title>Complex archaea that bridge the gap between prokaryotes and eukaryotes.</title>
        <authorList>
            <person name="Spang A."/>
            <person name="Saw J.H."/>
            <person name="Jorgensen S.L."/>
            <person name="Zaremba-Niedzwiedzka K."/>
            <person name="Martijn J."/>
            <person name="Lind A.E."/>
            <person name="van Eijk R."/>
            <person name="Schleper C."/>
            <person name="Guy L."/>
            <person name="Ettema T.J."/>
        </authorList>
    </citation>
    <scope>NUCLEOTIDE SEQUENCE</scope>
</reference>